<feature type="compositionally biased region" description="Basic and acidic residues" evidence="1">
    <location>
        <begin position="1"/>
        <end position="10"/>
    </location>
</feature>
<dbReference type="AlphaFoldDB" id="A0A914WG58"/>
<accession>A0A914WG58</accession>
<dbReference type="WBParaSite" id="PSAMB.scaffold3944size16291.g22953.t1">
    <property type="protein sequence ID" value="PSAMB.scaffold3944size16291.g22953.t1"/>
    <property type="gene ID" value="PSAMB.scaffold3944size16291.g22953"/>
</dbReference>
<dbReference type="Proteomes" id="UP000887566">
    <property type="component" value="Unplaced"/>
</dbReference>
<name>A0A914WG58_9BILA</name>
<proteinExistence type="predicted"/>
<evidence type="ECO:0000313" key="3">
    <source>
        <dbReference type="WBParaSite" id="PSAMB.scaffold3944size16291.g22953.t1"/>
    </source>
</evidence>
<feature type="region of interest" description="Disordered" evidence="1">
    <location>
        <begin position="1"/>
        <end position="44"/>
    </location>
</feature>
<reference evidence="3" key="1">
    <citation type="submission" date="2022-11" db="UniProtKB">
        <authorList>
            <consortium name="WormBaseParasite"/>
        </authorList>
    </citation>
    <scope>IDENTIFICATION</scope>
</reference>
<sequence>MIETCGSRRDDDDDSLEGSNKQPNDEAERFDAAQSADWQLNSGRPSLEIGSEIGLRRRSELVNGVGQVDDDGLLDCYKGADHQQCAPIARLELLTSRLARARARARY</sequence>
<organism evidence="2 3">
    <name type="scientific">Plectus sambesii</name>
    <dbReference type="NCBI Taxonomy" id="2011161"/>
    <lineage>
        <taxon>Eukaryota</taxon>
        <taxon>Metazoa</taxon>
        <taxon>Ecdysozoa</taxon>
        <taxon>Nematoda</taxon>
        <taxon>Chromadorea</taxon>
        <taxon>Plectida</taxon>
        <taxon>Plectina</taxon>
        <taxon>Plectoidea</taxon>
        <taxon>Plectidae</taxon>
        <taxon>Plectus</taxon>
    </lineage>
</organism>
<keyword evidence="2" id="KW-1185">Reference proteome</keyword>
<evidence type="ECO:0000256" key="1">
    <source>
        <dbReference type="SAM" id="MobiDB-lite"/>
    </source>
</evidence>
<protein>
    <submittedName>
        <fullName evidence="3">Uncharacterized protein</fullName>
    </submittedName>
</protein>
<evidence type="ECO:0000313" key="2">
    <source>
        <dbReference type="Proteomes" id="UP000887566"/>
    </source>
</evidence>